<dbReference type="NCBIfam" id="TIGR02449">
    <property type="entry name" value="TIGR02449 family protein"/>
    <property type="match status" value="1"/>
</dbReference>
<comment type="caution">
    <text evidence="2">The sequence shown here is derived from an EMBL/GenBank/DDBJ whole genome shotgun (WGS) entry which is preliminary data.</text>
</comment>
<evidence type="ECO:0000313" key="3">
    <source>
        <dbReference type="Proteomes" id="UP000254266"/>
    </source>
</evidence>
<organism evidence="2 3">
    <name type="scientific">endosymbiont of Galathealinum brachiosum</name>
    <dbReference type="NCBI Taxonomy" id="2200906"/>
    <lineage>
        <taxon>Bacteria</taxon>
        <taxon>Pseudomonadati</taxon>
        <taxon>Pseudomonadota</taxon>
        <taxon>Gammaproteobacteria</taxon>
        <taxon>sulfur-oxidizing symbionts</taxon>
    </lineage>
</organism>
<feature type="coiled-coil region" evidence="1">
    <location>
        <begin position="9"/>
        <end position="50"/>
    </location>
</feature>
<sequence length="71" mass="8129">MSTENQSNIEALESKVEELLALSKKLSAENAELKQQLQDTKGDRAHLFEQREQVRNQVESMITRLKTIETA</sequence>
<accession>A0A370DFX5</accession>
<evidence type="ECO:0000256" key="1">
    <source>
        <dbReference type="SAM" id="Coils"/>
    </source>
</evidence>
<proteinExistence type="predicted"/>
<dbReference type="Proteomes" id="UP000254266">
    <property type="component" value="Unassembled WGS sequence"/>
</dbReference>
<keyword evidence="1" id="KW-0175">Coiled coil</keyword>
<name>A0A370DFX5_9GAMM</name>
<protein>
    <submittedName>
        <fullName evidence="2">TIGR02449 family protein</fullName>
    </submittedName>
</protein>
<reference evidence="2 3" key="1">
    <citation type="journal article" date="2018" name="ISME J.">
        <title>Endosymbiont genomes yield clues of tubeworm success.</title>
        <authorList>
            <person name="Li Y."/>
            <person name="Liles M.R."/>
            <person name="Halanych K.M."/>
        </authorList>
    </citation>
    <scope>NUCLEOTIDE SEQUENCE [LARGE SCALE GENOMIC DNA]</scope>
    <source>
        <strain evidence="2">A1464</strain>
    </source>
</reference>
<dbReference type="InterPro" id="IPR012662">
    <property type="entry name" value="CHP02449"/>
</dbReference>
<dbReference type="AlphaFoldDB" id="A0A370DFX5"/>
<evidence type="ECO:0000313" key="2">
    <source>
        <dbReference type="EMBL" id="RDH83056.1"/>
    </source>
</evidence>
<keyword evidence="3" id="KW-1185">Reference proteome</keyword>
<gene>
    <name evidence="2" type="ORF">DIZ80_12415</name>
</gene>
<dbReference type="EMBL" id="QFXC01000011">
    <property type="protein sequence ID" value="RDH83056.1"/>
    <property type="molecule type" value="Genomic_DNA"/>
</dbReference>